<evidence type="ECO:0000256" key="12">
    <source>
        <dbReference type="SAM" id="MobiDB-lite"/>
    </source>
</evidence>
<evidence type="ECO:0000256" key="4">
    <source>
        <dbReference type="ARBA" id="ARBA00012735"/>
    </source>
</evidence>
<keyword evidence="8 11" id="KW-0560">Oxidoreductase</keyword>
<feature type="region of interest" description="Disordered" evidence="12">
    <location>
        <begin position="371"/>
        <end position="398"/>
    </location>
</feature>
<feature type="domain" description="Nitric oxide synthase (NOS)" evidence="13">
    <location>
        <begin position="73"/>
        <end position="80"/>
    </location>
</feature>
<comment type="similarity">
    <text evidence="3 11">Belongs to the NOS family. Bacterial NOS oxygenase subfamily.</text>
</comment>
<comment type="caution">
    <text evidence="14">The sequence shown here is derived from an EMBL/GenBank/DDBJ whole genome shotgun (WGS) entry which is preliminary data.</text>
</comment>
<evidence type="ECO:0000259" key="13">
    <source>
        <dbReference type="PROSITE" id="PS60001"/>
    </source>
</evidence>
<dbReference type="EC" id="1.14.14.47" evidence="4 11"/>
<dbReference type="Gene3D" id="3.90.340.10">
    <property type="entry name" value="Nitric Oxide Synthase, Chain A, domain 1"/>
    <property type="match status" value="1"/>
</dbReference>
<dbReference type="PANTHER" id="PTHR43410">
    <property type="entry name" value="NITRIC OXIDE SYNTHASE OXYGENASE"/>
    <property type="match status" value="1"/>
</dbReference>
<gene>
    <name evidence="14" type="ORF">GCM10009544_08350</name>
</gene>
<evidence type="ECO:0000256" key="8">
    <source>
        <dbReference type="ARBA" id="ARBA00023002"/>
    </source>
</evidence>
<name>A0ABP3JDV9_9ACTN</name>
<evidence type="ECO:0000313" key="15">
    <source>
        <dbReference type="Proteomes" id="UP001499895"/>
    </source>
</evidence>
<dbReference type="PIRSF" id="PIRSF037219">
    <property type="entry name" value="NOS_oxygenase"/>
    <property type="match status" value="1"/>
</dbReference>
<evidence type="ECO:0000256" key="1">
    <source>
        <dbReference type="ARBA" id="ARBA00001971"/>
    </source>
</evidence>
<dbReference type="InterPro" id="IPR036119">
    <property type="entry name" value="NOS_N_sf"/>
</dbReference>
<comment type="catalytic activity">
    <reaction evidence="10">
        <text>3 reduced [flavodoxin] + 2 L-arginine + 4 O2 = 3 oxidized [flavodoxin] + 2 L-citrulline + 2 nitric oxide + 4 H2O + 5 H(+)</text>
        <dbReference type="Rhea" id="RHEA:52324"/>
        <dbReference type="Rhea" id="RHEA-COMP:10622"/>
        <dbReference type="Rhea" id="RHEA-COMP:10623"/>
        <dbReference type="ChEBI" id="CHEBI:15377"/>
        <dbReference type="ChEBI" id="CHEBI:15378"/>
        <dbReference type="ChEBI" id="CHEBI:15379"/>
        <dbReference type="ChEBI" id="CHEBI:16480"/>
        <dbReference type="ChEBI" id="CHEBI:32682"/>
        <dbReference type="ChEBI" id="CHEBI:57618"/>
        <dbReference type="ChEBI" id="CHEBI:57743"/>
        <dbReference type="ChEBI" id="CHEBI:58210"/>
        <dbReference type="EC" id="1.14.14.47"/>
    </reaction>
</comment>
<evidence type="ECO:0000256" key="11">
    <source>
        <dbReference type="PIRNR" id="PIRNR037219"/>
    </source>
</evidence>
<sequence length="398" mass="44803">MTDRQGGGGARRVVDLGEAEGFVRQYHREVGRTDLLYPRLAEVRREIDKTGTYRHTAEELAFGARVAWRNSARCIGRLYWRSLQVRDRRHVTDAAEVAAECFAHLRTATNGGRIRPVLTVFGPDDAAGPPVLIWNEQLVRYAGHQKFDGGYTGDPRGYGIAELAVRLGWQPSGGPCDVLPLLIETRHEGLRMFEIPPEDVLEVPIVHPSLDWFAGLGLRWYAVPAISHMRLRIGGVSYSAAPFNGWYMGTEIGVRNLSDADRYDILPEVGRRLGLDTSSDRTLWRDQALVEVNRAVLHSFDSAEVTISDHHTESERFLRHLAREELAGRSCPADWSWIVPPMSGALTPVFHRYYDEDRPRPDFHLDEPARLRARGISPQPDPRLGTRVPARRCPASHG</sequence>
<evidence type="ECO:0000256" key="5">
    <source>
        <dbReference type="ARBA" id="ARBA00018859"/>
    </source>
</evidence>
<evidence type="ECO:0000256" key="9">
    <source>
        <dbReference type="ARBA" id="ARBA00023004"/>
    </source>
</evidence>
<keyword evidence="6 11" id="KW-0349">Heme</keyword>
<dbReference type="SUPFAM" id="SSF56512">
    <property type="entry name" value="Nitric oxide (NO) synthase oxygenase domain"/>
    <property type="match status" value="1"/>
</dbReference>
<dbReference type="InterPro" id="IPR004030">
    <property type="entry name" value="NOS_N"/>
</dbReference>
<evidence type="ECO:0000256" key="3">
    <source>
        <dbReference type="ARBA" id="ARBA00005411"/>
    </source>
</evidence>
<organism evidence="14 15">
    <name type="scientific">Streptomyces stramineus</name>
    <dbReference type="NCBI Taxonomy" id="173861"/>
    <lineage>
        <taxon>Bacteria</taxon>
        <taxon>Bacillati</taxon>
        <taxon>Actinomycetota</taxon>
        <taxon>Actinomycetes</taxon>
        <taxon>Kitasatosporales</taxon>
        <taxon>Streptomycetaceae</taxon>
        <taxon>Streptomyces</taxon>
    </lineage>
</organism>
<protein>
    <recommendedName>
        <fullName evidence="5 11">Nitric oxide synthase oxygenase</fullName>
        <ecNumber evidence="4 11">1.14.14.47</ecNumber>
    </recommendedName>
</protein>
<dbReference type="Pfam" id="PF02898">
    <property type="entry name" value="NO_synthase"/>
    <property type="match status" value="1"/>
</dbReference>
<dbReference type="CDD" id="cd00575">
    <property type="entry name" value="NOS_oxygenase"/>
    <property type="match status" value="1"/>
</dbReference>
<dbReference type="Gene3D" id="3.90.440.10">
    <property type="entry name" value="Nitric Oxide Synthase,Heme Domain,Chain A domain 2"/>
    <property type="match status" value="1"/>
</dbReference>
<dbReference type="InterPro" id="IPR044943">
    <property type="entry name" value="NOS_dom_1"/>
</dbReference>
<keyword evidence="7 11" id="KW-0479">Metal-binding</keyword>
<dbReference type="PANTHER" id="PTHR43410:SF1">
    <property type="entry name" value="NITRIC OXIDE SYNTHASE"/>
    <property type="match status" value="1"/>
</dbReference>
<evidence type="ECO:0000313" key="14">
    <source>
        <dbReference type="EMBL" id="GAA0447880.1"/>
    </source>
</evidence>
<comment type="cofactor">
    <cofactor evidence="1 11">
        <name>heme</name>
        <dbReference type="ChEBI" id="CHEBI:30413"/>
    </cofactor>
</comment>
<accession>A0ABP3JDV9</accession>
<comment type="function">
    <text evidence="2 11">Catalyzes the production of nitric oxide.</text>
</comment>
<comment type="miscellaneous">
    <text evidence="11">This protein is similar to the oxygenase domain of eukaryotic nitric oxide synthases but lacks the reductase domain which, in eukaryotes, is responsible for transfer of electrons to the ferric heme during nitric oxide synthesis.</text>
</comment>
<dbReference type="InterPro" id="IPR044944">
    <property type="entry name" value="NOS_dom_3"/>
</dbReference>
<proteinExistence type="inferred from homology"/>
<evidence type="ECO:0000256" key="6">
    <source>
        <dbReference type="ARBA" id="ARBA00022617"/>
    </source>
</evidence>
<dbReference type="InterPro" id="IPR050607">
    <property type="entry name" value="NOS"/>
</dbReference>
<evidence type="ECO:0000256" key="10">
    <source>
        <dbReference type="ARBA" id="ARBA00048713"/>
    </source>
</evidence>
<comment type="subunit">
    <text evidence="11">Homodimer.</text>
</comment>
<dbReference type="PROSITE" id="PS60001">
    <property type="entry name" value="NOS"/>
    <property type="match status" value="1"/>
</dbReference>
<reference evidence="15" key="1">
    <citation type="journal article" date="2019" name="Int. J. Syst. Evol. Microbiol.">
        <title>The Global Catalogue of Microorganisms (GCM) 10K type strain sequencing project: providing services to taxonomists for standard genome sequencing and annotation.</title>
        <authorList>
            <consortium name="The Broad Institute Genomics Platform"/>
            <consortium name="The Broad Institute Genome Sequencing Center for Infectious Disease"/>
            <person name="Wu L."/>
            <person name="Ma J."/>
        </authorList>
    </citation>
    <scope>NUCLEOTIDE SEQUENCE [LARGE SCALE GENOMIC DNA]</scope>
    <source>
        <strain evidence="15">JCM 10649</strain>
    </source>
</reference>
<dbReference type="Proteomes" id="UP001499895">
    <property type="component" value="Unassembled WGS sequence"/>
</dbReference>
<dbReference type="InterPro" id="IPR017142">
    <property type="entry name" value="Nitric_oxide_synthase_Oase-su"/>
</dbReference>
<dbReference type="Gene3D" id="3.90.1230.10">
    <property type="entry name" value="Nitric Oxide Synthase, Chain A, domain 3"/>
    <property type="match status" value="1"/>
</dbReference>
<dbReference type="RefSeq" id="WP_344085663.1">
    <property type="nucleotide sequence ID" value="NZ_BAAAHB010000004.1"/>
</dbReference>
<keyword evidence="9 11" id="KW-0408">Iron</keyword>
<evidence type="ECO:0000256" key="7">
    <source>
        <dbReference type="ARBA" id="ARBA00022723"/>
    </source>
</evidence>
<evidence type="ECO:0000256" key="2">
    <source>
        <dbReference type="ARBA" id="ARBA00002642"/>
    </source>
</evidence>
<dbReference type="InterPro" id="IPR044940">
    <property type="entry name" value="NOS_dom_2"/>
</dbReference>
<keyword evidence="15" id="KW-1185">Reference proteome</keyword>
<dbReference type="EMBL" id="BAAAHB010000004">
    <property type="protein sequence ID" value="GAA0447880.1"/>
    <property type="molecule type" value="Genomic_DNA"/>
</dbReference>